<dbReference type="PROSITE" id="PS51077">
    <property type="entry name" value="HTH_ICLR"/>
    <property type="match status" value="1"/>
</dbReference>
<dbReference type="SUPFAM" id="SSF55781">
    <property type="entry name" value="GAF domain-like"/>
    <property type="match status" value="1"/>
</dbReference>
<dbReference type="KEGG" id="acab:QRX50_38780"/>
<reference evidence="6 7" key="1">
    <citation type="submission" date="2023-06" db="EMBL/GenBank/DDBJ databases">
        <authorList>
            <person name="Oyuntsetseg B."/>
            <person name="Kim S.B."/>
        </authorList>
    </citation>
    <scope>NUCLEOTIDE SEQUENCE [LARGE SCALE GENOMIC DNA]</scope>
    <source>
        <strain evidence="6 7">2-15</strain>
    </source>
</reference>
<proteinExistence type="predicted"/>
<evidence type="ECO:0000256" key="3">
    <source>
        <dbReference type="ARBA" id="ARBA00023163"/>
    </source>
</evidence>
<dbReference type="InterPro" id="IPR005471">
    <property type="entry name" value="Tscrpt_reg_IclR_N"/>
</dbReference>
<dbReference type="Gene3D" id="1.10.10.10">
    <property type="entry name" value="Winged helix-like DNA-binding domain superfamily/Winged helix DNA-binding domain"/>
    <property type="match status" value="1"/>
</dbReference>
<dbReference type="GO" id="GO:0003677">
    <property type="term" value="F:DNA binding"/>
    <property type="evidence" value="ECO:0007669"/>
    <property type="project" value="UniProtKB-KW"/>
</dbReference>
<dbReference type="SUPFAM" id="SSF46785">
    <property type="entry name" value="Winged helix' DNA-binding domain"/>
    <property type="match status" value="1"/>
</dbReference>
<dbReference type="SMART" id="SM00346">
    <property type="entry name" value="HTH_ICLR"/>
    <property type="match status" value="1"/>
</dbReference>
<gene>
    <name evidence="6" type="ORF">QRX50_38780</name>
</gene>
<dbReference type="AlphaFoldDB" id="A0A9Y2IDU5"/>
<dbReference type="InterPro" id="IPR050707">
    <property type="entry name" value="HTH_MetabolicPath_Reg"/>
</dbReference>
<dbReference type="InterPro" id="IPR029016">
    <property type="entry name" value="GAF-like_dom_sf"/>
</dbReference>
<name>A0A9Y2IDU5_9PSEU</name>
<dbReference type="PANTHER" id="PTHR30136:SF24">
    <property type="entry name" value="HTH-TYPE TRANSCRIPTIONAL REPRESSOR ALLR"/>
    <property type="match status" value="1"/>
</dbReference>
<keyword evidence="1" id="KW-0805">Transcription regulation</keyword>
<protein>
    <submittedName>
        <fullName evidence="6">IclR family transcriptional regulator</fullName>
    </submittedName>
</protein>
<dbReference type="RefSeq" id="WP_285968036.1">
    <property type="nucleotide sequence ID" value="NZ_CP127294.1"/>
</dbReference>
<dbReference type="InterPro" id="IPR014757">
    <property type="entry name" value="Tscrpt_reg_IclR_C"/>
</dbReference>
<dbReference type="Proteomes" id="UP001236014">
    <property type="component" value="Chromosome"/>
</dbReference>
<keyword evidence="3" id="KW-0804">Transcription</keyword>
<dbReference type="InterPro" id="IPR036390">
    <property type="entry name" value="WH_DNA-bd_sf"/>
</dbReference>
<dbReference type="PROSITE" id="PS51078">
    <property type="entry name" value="ICLR_ED"/>
    <property type="match status" value="1"/>
</dbReference>
<dbReference type="Pfam" id="PF09339">
    <property type="entry name" value="HTH_IclR"/>
    <property type="match status" value="1"/>
</dbReference>
<evidence type="ECO:0000256" key="1">
    <source>
        <dbReference type="ARBA" id="ARBA00023015"/>
    </source>
</evidence>
<keyword evidence="7" id="KW-1185">Reference proteome</keyword>
<dbReference type="GO" id="GO:0003700">
    <property type="term" value="F:DNA-binding transcription factor activity"/>
    <property type="evidence" value="ECO:0007669"/>
    <property type="project" value="TreeGrafter"/>
</dbReference>
<dbReference type="EMBL" id="CP127294">
    <property type="protein sequence ID" value="WIX77295.1"/>
    <property type="molecule type" value="Genomic_DNA"/>
</dbReference>
<keyword evidence="2" id="KW-0238">DNA-binding</keyword>
<evidence type="ECO:0000313" key="7">
    <source>
        <dbReference type="Proteomes" id="UP001236014"/>
    </source>
</evidence>
<dbReference type="PANTHER" id="PTHR30136">
    <property type="entry name" value="HELIX-TURN-HELIX TRANSCRIPTIONAL REGULATOR, ICLR FAMILY"/>
    <property type="match status" value="1"/>
</dbReference>
<feature type="domain" description="HTH iclR-type" evidence="4">
    <location>
        <begin position="12"/>
        <end position="73"/>
    </location>
</feature>
<accession>A0A9Y2IDU5</accession>
<evidence type="ECO:0000313" key="6">
    <source>
        <dbReference type="EMBL" id="WIX77295.1"/>
    </source>
</evidence>
<evidence type="ECO:0000256" key="2">
    <source>
        <dbReference type="ARBA" id="ARBA00023125"/>
    </source>
</evidence>
<dbReference type="Gene3D" id="3.30.450.40">
    <property type="match status" value="1"/>
</dbReference>
<dbReference type="GO" id="GO:0045892">
    <property type="term" value="P:negative regulation of DNA-templated transcription"/>
    <property type="evidence" value="ECO:0007669"/>
    <property type="project" value="TreeGrafter"/>
</dbReference>
<evidence type="ECO:0000259" key="5">
    <source>
        <dbReference type="PROSITE" id="PS51078"/>
    </source>
</evidence>
<feature type="domain" description="IclR-ED" evidence="5">
    <location>
        <begin position="74"/>
        <end position="257"/>
    </location>
</feature>
<evidence type="ECO:0000259" key="4">
    <source>
        <dbReference type="PROSITE" id="PS51077"/>
    </source>
</evidence>
<organism evidence="6 7">
    <name type="scientific">Amycolatopsis carbonis</name>
    <dbReference type="NCBI Taxonomy" id="715471"/>
    <lineage>
        <taxon>Bacteria</taxon>
        <taxon>Bacillati</taxon>
        <taxon>Actinomycetota</taxon>
        <taxon>Actinomycetes</taxon>
        <taxon>Pseudonocardiales</taxon>
        <taxon>Pseudonocardiaceae</taxon>
        <taxon>Amycolatopsis</taxon>
    </lineage>
</organism>
<dbReference type="Pfam" id="PF01614">
    <property type="entry name" value="IclR_C"/>
    <property type="match status" value="1"/>
</dbReference>
<dbReference type="InterPro" id="IPR036388">
    <property type="entry name" value="WH-like_DNA-bd_sf"/>
</dbReference>
<sequence>MTGSPSSAGLPVPSVARAAYVLDTLAAAPDGLPLSELARAIGAPKSSCLAVCTTLVTTGLLTRTPGGHYRLGWKVVPLGRAYLAKSGFVLEFRRVDQELGLLPEDTIVLSLLDGRHVVYVETRPGQRTLAMSYEIGLRLPAHCTASGKSLLASLTDDEIAGRYGDGRFETLTPHSITRMPKLMAEIENTRAHGYAVDDEETAPGMMCVGAAVAGRGGQPVGALSVSMVKSTVDDERLKLSTSAILRLSTAITERLGGL</sequence>